<evidence type="ECO:0000256" key="4">
    <source>
        <dbReference type="ARBA" id="ARBA00022989"/>
    </source>
</evidence>
<dbReference type="Proteomes" id="UP000412028">
    <property type="component" value="Unassembled WGS sequence"/>
</dbReference>
<feature type="transmembrane region" description="Helical" evidence="6">
    <location>
        <begin position="45"/>
        <end position="66"/>
    </location>
</feature>
<evidence type="ECO:0000313" key="7">
    <source>
        <dbReference type="EMBL" id="KAA8828291.1"/>
    </source>
</evidence>
<dbReference type="NCBIfam" id="NF037982">
    <property type="entry name" value="Nramp_1"/>
    <property type="match status" value="1"/>
</dbReference>
<dbReference type="PANTHER" id="PTHR11706:SF33">
    <property type="entry name" value="NATURAL RESISTANCE-ASSOCIATED MACROPHAGE PROTEIN 2"/>
    <property type="match status" value="1"/>
</dbReference>
<feature type="transmembrane region" description="Helical" evidence="6">
    <location>
        <begin position="241"/>
        <end position="261"/>
    </location>
</feature>
<dbReference type="PRINTS" id="PR00447">
    <property type="entry name" value="NATRESASSCMP"/>
</dbReference>
<sequence length="415" mass="43928">MRSVPKLAPPHTGAKTKLSAIIGPAFVAAVAYVDPGNVAANITSGARYGFLLVWVLVLANAMSVLIQYQSAKLGIVTGQSLPALLGNRMNPGGRLLFFAQAEVIAIATDLAEVIGGAIALNLLFGLPMFVGGCIIGAVSTVLLRFQGRSQNLFEKLIMALLLVITFGFIAGLFIAPPDPSKVIGGLVPHFNGSDSVLMASSMLGATVMPHAIYLHSTLVNDHYEGRKERPDIKRELFGTKIDVVWALLIAGTVNLALLLLAANSLHGMSGTDTIEGAQHAVVHVLGPVIGTIFSIGLLASSLSSTSVGTYAGQEIMHGLLHVDAPMWACRIITLVPALVILWFSSNPTFALVVGQVILSIGIPFAIIPLMRYTHDRQLMGQWVDGPVKHVIFMLVAALIIVLNVTLVVLTFLGKN</sequence>
<comment type="caution">
    <text evidence="7">The sequence shown here is derived from an EMBL/GenBank/DDBJ whole genome shotgun (WGS) entry which is preliminary data.</text>
</comment>
<dbReference type="PANTHER" id="PTHR11706">
    <property type="entry name" value="SOLUTE CARRIER PROTEIN FAMILY 11 MEMBER"/>
    <property type="match status" value="1"/>
</dbReference>
<dbReference type="InterPro" id="IPR001046">
    <property type="entry name" value="NRAMP_fam"/>
</dbReference>
<dbReference type="OrthoDB" id="9787548at2"/>
<keyword evidence="3 6" id="KW-0812">Transmembrane</keyword>
<reference evidence="7 8" key="1">
    <citation type="journal article" date="2019" name="Syst. Appl. Microbiol.">
        <title>Characterization of Bifidobacterium species in feaces of the Egyptian fruit bat: Description of B. vespertilionis sp. nov. and B. rousetti sp. nov.</title>
        <authorList>
            <person name="Modesto M."/>
            <person name="Satti M."/>
            <person name="Watanabe K."/>
            <person name="Puglisi E."/>
            <person name="Morelli L."/>
            <person name="Huang C.-H."/>
            <person name="Liou J.-S."/>
            <person name="Miyashita M."/>
            <person name="Tamura T."/>
            <person name="Saito S."/>
            <person name="Mori K."/>
            <person name="Huang L."/>
            <person name="Sciavilla P."/>
            <person name="Sandri C."/>
            <person name="Spiezio C."/>
            <person name="Vitali F."/>
            <person name="Cavalieri D."/>
            <person name="Perpetuini G."/>
            <person name="Tofalo R."/>
            <person name="Bonetti A."/>
            <person name="Arita M."/>
            <person name="Mattarelli P."/>
        </authorList>
    </citation>
    <scope>NUCLEOTIDE SEQUENCE [LARGE SCALE GENOMIC DNA]</scope>
    <source>
        <strain evidence="7 8">RST7</strain>
    </source>
</reference>
<evidence type="ECO:0000313" key="8">
    <source>
        <dbReference type="Proteomes" id="UP000412028"/>
    </source>
</evidence>
<dbReference type="GO" id="GO:0034755">
    <property type="term" value="P:iron ion transmembrane transport"/>
    <property type="evidence" value="ECO:0007669"/>
    <property type="project" value="TreeGrafter"/>
</dbReference>
<keyword evidence="2" id="KW-0813">Transport</keyword>
<name>A0A5M9ZL20_9BIFI</name>
<evidence type="ECO:0000256" key="5">
    <source>
        <dbReference type="ARBA" id="ARBA00023136"/>
    </source>
</evidence>
<protein>
    <submittedName>
        <fullName evidence="7">Divalent metal cation transporter</fullName>
    </submittedName>
</protein>
<feature type="transmembrane region" description="Helical" evidence="6">
    <location>
        <begin position="12"/>
        <end position="33"/>
    </location>
</feature>
<accession>A0A5M9ZL20</accession>
<keyword evidence="5 6" id="KW-0472">Membrane</keyword>
<dbReference type="RefSeq" id="WP_150381899.1">
    <property type="nucleotide sequence ID" value="NZ_RZUI01000014.1"/>
</dbReference>
<dbReference type="AlphaFoldDB" id="A0A5M9ZL20"/>
<feature type="transmembrane region" description="Helical" evidence="6">
    <location>
        <begin position="390"/>
        <end position="412"/>
    </location>
</feature>
<comment type="subcellular location">
    <subcellularLocation>
        <location evidence="1">Membrane</location>
        <topology evidence="1">Multi-pass membrane protein</topology>
    </subcellularLocation>
</comment>
<evidence type="ECO:0000256" key="1">
    <source>
        <dbReference type="ARBA" id="ARBA00004141"/>
    </source>
</evidence>
<feature type="transmembrane region" description="Helical" evidence="6">
    <location>
        <begin position="196"/>
        <end position="220"/>
    </location>
</feature>
<dbReference type="GO" id="GO:0015086">
    <property type="term" value="F:cadmium ion transmembrane transporter activity"/>
    <property type="evidence" value="ECO:0007669"/>
    <property type="project" value="TreeGrafter"/>
</dbReference>
<dbReference type="GO" id="GO:0005886">
    <property type="term" value="C:plasma membrane"/>
    <property type="evidence" value="ECO:0007669"/>
    <property type="project" value="TreeGrafter"/>
</dbReference>
<feature type="transmembrane region" description="Helical" evidence="6">
    <location>
        <begin position="349"/>
        <end position="369"/>
    </location>
</feature>
<feature type="transmembrane region" description="Helical" evidence="6">
    <location>
        <begin position="126"/>
        <end position="145"/>
    </location>
</feature>
<feature type="transmembrane region" description="Helical" evidence="6">
    <location>
        <begin position="324"/>
        <end position="343"/>
    </location>
</feature>
<feature type="transmembrane region" description="Helical" evidence="6">
    <location>
        <begin position="281"/>
        <end position="303"/>
    </location>
</feature>
<feature type="transmembrane region" description="Helical" evidence="6">
    <location>
        <begin position="157"/>
        <end position="176"/>
    </location>
</feature>
<proteinExistence type="predicted"/>
<evidence type="ECO:0000256" key="3">
    <source>
        <dbReference type="ARBA" id="ARBA00022692"/>
    </source>
</evidence>
<gene>
    <name evidence="7" type="ORF">EMO89_09560</name>
</gene>
<dbReference type="Pfam" id="PF01566">
    <property type="entry name" value="Nramp"/>
    <property type="match status" value="1"/>
</dbReference>
<dbReference type="GO" id="GO:0005384">
    <property type="term" value="F:manganese ion transmembrane transporter activity"/>
    <property type="evidence" value="ECO:0007669"/>
    <property type="project" value="TreeGrafter"/>
</dbReference>
<keyword evidence="4 6" id="KW-1133">Transmembrane helix</keyword>
<dbReference type="EMBL" id="RZUI01000014">
    <property type="protein sequence ID" value="KAA8828291.1"/>
    <property type="molecule type" value="Genomic_DNA"/>
</dbReference>
<evidence type="ECO:0000256" key="6">
    <source>
        <dbReference type="SAM" id="Phobius"/>
    </source>
</evidence>
<evidence type="ECO:0000256" key="2">
    <source>
        <dbReference type="ARBA" id="ARBA00022448"/>
    </source>
</evidence>
<organism evidence="7 8">
    <name type="scientific">Bifidobacterium tissieri</name>
    <dbReference type="NCBI Taxonomy" id="1630162"/>
    <lineage>
        <taxon>Bacteria</taxon>
        <taxon>Bacillati</taxon>
        <taxon>Actinomycetota</taxon>
        <taxon>Actinomycetes</taxon>
        <taxon>Bifidobacteriales</taxon>
        <taxon>Bifidobacteriaceae</taxon>
        <taxon>Bifidobacterium</taxon>
    </lineage>
</organism>